<dbReference type="InParanoid" id="G4YYR9"/>
<evidence type="ECO:0000259" key="2">
    <source>
        <dbReference type="PROSITE" id="PS50195"/>
    </source>
</evidence>
<evidence type="ECO:0000313" key="3">
    <source>
        <dbReference type="EMBL" id="EGZ25747.1"/>
    </source>
</evidence>
<dbReference type="CDD" id="cd06093">
    <property type="entry name" value="PX_domain"/>
    <property type="match status" value="1"/>
</dbReference>
<accession>G4YYR9</accession>
<evidence type="ECO:0000256" key="1">
    <source>
        <dbReference type="SAM" id="MobiDB-lite"/>
    </source>
</evidence>
<feature type="compositionally biased region" description="Basic and acidic residues" evidence="1">
    <location>
        <begin position="81"/>
        <end position="91"/>
    </location>
</feature>
<dbReference type="PROSITE" id="PS50195">
    <property type="entry name" value="PX"/>
    <property type="match status" value="1"/>
</dbReference>
<dbReference type="OMA" id="PRLLWRC"/>
<protein>
    <recommendedName>
        <fullName evidence="2">PX domain-containing protein</fullName>
    </recommendedName>
</protein>
<feature type="compositionally biased region" description="Polar residues" evidence="1">
    <location>
        <begin position="128"/>
        <end position="138"/>
    </location>
</feature>
<dbReference type="RefSeq" id="XP_009521035.1">
    <property type="nucleotide sequence ID" value="XM_009522740.1"/>
</dbReference>
<dbReference type="SUPFAM" id="SSF64268">
    <property type="entry name" value="PX domain"/>
    <property type="match status" value="1"/>
</dbReference>
<organism evidence="3 4">
    <name type="scientific">Phytophthora sojae (strain P6497)</name>
    <name type="common">Soybean stem and root rot agent</name>
    <name type="synonym">Phytophthora megasperma f. sp. glycines</name>
    <dbReference type="NCBI Taxonomy" id="1094619"/>
    <lineage>
        <taxon>Eukaryota</taxon>
        <taxon>Sar</taxon>
        <taxon>Stramenopiles</taxon>
        <taxon>Oomycota</taxon>
        <taxon>Peronosporomycetes</taxon>
        <taxon>Peronosporales</taxon>
        <taxon>Peronosporaceae</taxon>
        <taxon>Phytophthora</taxon>
    </lineage>
</organism>
<dbReference type="Pfam" id="PF00787">
    <property type="entry name" value="PX"/>
    <property type="match status" value="1"/>
</dbReference>
<dbReference type="InterPro" id="IPR001683">
    <property type="entry name" value="PX_dom"/>
</dbReference>
<proteinExistence type="predicted"/>
<dbReference type="Gene3D" id="3.30.1520.10">
    <property type="entry name" value="Phox-like domain"/>
    <property type="match status" value="1"/>
</dbReference>
<dbReference type="EMBL" id="JH159152">
    <property type="protein sequence ID" value="EGZ25747.1"/>
    <property type="molecule type" value="Genomic_DNA"/>
</dbReference>
<dbReference type="AlphaFoldDB" id="G4YYR9"/>
<keyword evidence="4" id="KW-1185">Reference proteome</keyword>
<dbReference type="InterPro" id="IPR036871">
    <property type="entry name" value="PX_dom_sf"/>
</dbReference>
<dbReference type="Proteomes" id="UP000002640">
    <property type="component" value="Unassembled WGS sequence"/>
</dbReference>
<sequence length="357" mass="40872">MRLSDAMCSSSSPMRSTASTCSSIEEAMRQSIFPADPFGLPTANSVRSRETRASAAAGRSGKIPRLLWRCSLSARSLLSLSRERSGDDSTETRSSLRRHTHGSLVSTPSRSSTTATETQPRRQRASTREQTSTPRSSTMFLRECSEDLQLFREEAEYSDYLSSHVTGQHIERLEDGVVFYEVQVHLSKQQWCVVRRFSEFRALRQQLVKHFSRGRRRRQPRCPICENVLASIVETTFPSRRVWGSRLFSSSSSDEFEDEMIDERKARFREFVAVCLLTVRSLRQHVRVLPDSDACEISVALRMIEEFLGLSFTRYLGFLGERGIVDQMSESVRQRLSLRRRQEDRAVSDVSSTSTWR</sequence>
<dbReference type="GO" id="GO:0035091">
    <property type="term" value="F:phosphatidylinositol binding"/>
    <property type="evidence" value="ECO:0007669"/>
    <property type="project" value="InterPro"/>
</dbReference>
<dbReference type="KEGG" id="psoj:PHYSODRAFT_312064"/>
<feature type="region of interest" description="Disordered" evidence="1">
    <location>
        <begin position="80"/>
        <end position="138"/>
    </location>
</feature>
<gene>
    <name evidence="3" type="ORF">PHYSODRAFT_312064</name>
</gene>
<feature type="domain" description="PX" evidence="2">
    <location>
        <begin position="158"/>
        <end position="314"/>
    </location>
</feature>
<feature type="compositionally biased region" description="Polar residues" evidence="1">
    <location>
        <begin position="103"/>
        <end position="118"/>
    </location>
</feature>
<name>G4YYR9_PHYSP</name>
<reference evidence="3 4" key="1">
    <citation type="journal article" date="2006" name="Science">
        <title>Phytophthora genome sequences uncover evolutionary origins and mechanisms of pathogenesis.</title>
        <authorList>
            <person name="Tyler B.M."/>
            <person name="Tripathy S."/>
            <person name="Zhang X."/>
            <person name="Dehal P."/>
            <person name="Jiang R.H."/>
            <person name="Aerts A."/>
            <person name="Arredondo F.D."/>
            <person name="Baxter L."/>
            <person name="Bensasson D."/>
            <person name="Beynon J.L."/>
            <person name="Chapman J."/>
            <person name="Damasceno C.M."/>
            <person name="Dorrance A.E."/>
            <person name="Dou D."/>
            <person name="Dickerman A.W."/>
            <person name="Dubchak I.L."/>
            <person name="Garbelotto M."/>
            <person name="Gijzen M."/>
            <person name="Gordon S.G."/>
            <person name="Govers F."/>
            <person name="Grunwald N.J."/>
            <person name="Huang W."/>
            <person name="Ivors K.L."/>
            <person name="Jones R.W."/>
            <person name="Kamoun S."/>
            <person name="Krampis K."/>
            <person name="Lamour K.H."/>
            <person name="Lee M.K."/>
            <person name="McDonald W.H."/>
            <person name="Medina M."/>
            <person name="Meijer H.J."/>
            <person name="Nordberg E.K."/>
            <person name="Maclean D.J."/>
            <person name="Ospina-Giraldo M.D."/>
            <person name="Morris P.F."/>
            <person name="Phuntumart V."/>
            <person name="Putnam N.H."/>
            <person name="Rash S."/>
            <person name="Rose J.K."/>
            <person name="Sakihama Y."/>
            <person name="Salamov A.A."/>
            <person name="Savidor A."/>
            <person name="Scheuring C.F."/>
            <person name="Smith B.M."/>
            <person name="Sobral B.W."/>
            <person name="Terry A."/>
            <person name="Torto-Alalibo T.A."/>
            <person name="Win J."/>
            <person name="Xu Z."/>
            <person name="Zhang H."/>
            <person name="Grigoriev I.V."/>
            <person name="Rokhsar D.S."/>
            <person name="Boore J.L."/>
        </authorList>
    </citation>
    <scope>NUCLEOTIDE SEQUENCE [LARGE SCALE GENOMIC DNA]</scope>
    <source>
        <strain evidence="3 4">P6497</strain>
    </source>
</reference>
<evidence type="ECO:0000313" key="4">
    <source>
        <dbReference type="Proteomes" id="UP000002640"/>
    </source>
</evidence>
<dbReference type="GeneID" id="20643454"/>